<keyword evidence="3" id="KW-1185">Reference proteome</keyword>
<accession>A0A2V1CY48</accession>
<dbReference type="AlphaFoldDB" id="A0A2V1CY48"/>
<gene>
    <name evidence="2" type="ORF">DM02DRAFT_620911</name>
</gene>
<dbReference type="EMBL" id="KZ806172">
    <property type="protein sequence ID" value="PVH90655.1"/>
    <property type="molecule type" value="Genomic_DNA"/>
</dbReference>
<dbReference type="Proteomes" id="UP000244855">
    <property type="component" value="Unassembled WGS sequence"/>
</dbReference>
<proteinExistence type="predicted"/>
<name>A0A2V1CY48_9PLEO</name>
<feature type="region of interest" description="Disordered" evidence="1">
    <location>
        <begin position="93"/>
        <end position="117"/>
    </location>
</feature>
<evidence type="ECO:0000256" key="1">
    <source>
        <dbReference type="SAM" id="MobiDB-lite"/>
    </source>
</evidence>
<feature type="compositionally biased region" description="Polar residues" evidence="1">
    <location>
        <begin position="100"/>
        <end position="110"/>
    </location>
</feature>
<sequence>MLDTSVEPKTELPKGCKILDQKDPHGVNRFECGPNVDSDLDLLPSPGESLVVGLTTLTYKYSSTVNQFWHFFTAPAGHEKVGCESKAPVQQITPKGRSNPALSSQVNSDNPPWPGGDWSLKIGDQDCSYKNDGASVGRLWCPTRDIACEEMPKKNSADGVLKCQPESTFHAVVRCNF</sequence>
<evidence type="ECO:0000313" key="2">
    <source>
        <dbReference type="EMBL" id="PVH90655.1"/>
    </source>
</evidence>
<organism evidence="2 3">
    <name type="scientific">Periconia macrospinosa</name>
    <dbReference type="NCBI Taxonomy" id="97972"/>
    <lineage>
        <taxon>Eukaryota</taxon>
        <taxon>Fungi</taxon>
        <taxon>Dikarya</taxon>
        <taxon>Ascomycota</taxon>
        <taxon>Pezizomycotina</taxon>
        <taxon>Dothideomycetes</taxon>
        <taxon>Pleosporomycetidae</taxon>
        <taxon>Pleosporales</taxon>
        <taxon>Massarineae</taxon>
        <taxon>Periconiaceae</taxon>
        <taxon>Periconia</taxon>
    </lineage>
</organism>
<protein>
    <submittedName>
        <fullName evidence="2">Uncharacterized protein</fullName>
    </submittedName>
</protein>
<evidence type="ECO:0000313" key="3">
    <source>
        <dbReference type="Proteomes" id="UP000244855"/>
    </source>
</evidence>
<dbReference type="OrthoDB" id="1896086at2759"/>
<reference evidence="2 3" key="1">
    <citation type="journal article" date="2018" name="Sci. Rep.">
        <title>Comparative genomics provides insights into the lifestyle and reveals functional heterogeneity of dark septate endophytic fungi.</title>
        <authorList>
            <person name="Knapp D.G."/>
            <person name="Nemeth J.B."/>
            <person name="Barry K."/>
            <person name="Hainaut M."/>
            <person name="Henrissat B."/>
            <person name="Johnson J."/>
            <person name="Kuo A."/>
            <person name="Lim J.H.P."/>
            <person name="Lipzen A."/>
            <person name="Nolan M."/>
            <person name="Ohm R.A."/>
            <person name="Tamas L."/>
            <person name="Grigoriev I.V."/>
            <person name="Spatafora J.W."/>
            <person name="Nagy L.G."/>
            <person name="Kovacs G.M."/>
        </authorList>
    </citation>
    <scope>NUCLEOTIDE SEQUENCE [LARGE SCALE GENOMIC DNA]</scope>
    <source>
        <strain evidence="2 3">DSE2036</strain>
    </source>
</reference>